<evidence type="ECO:0000313" key="3">
    <source>
        <dbReference type="Proteomes" id="UP000243745"/>
    </source>
</evidence>
<keyword evidence="3" id="KW-1185">Reference proteome</keyword>
<dbReference type="EMBL" id="FOXF01000026">
    <property type="protein sequence ID" value="SFP46723.1"/>
    <property type="molecule type" value="Genomic_DNA"/>
</dbReference>
<evidence type="ECO:0000256" key="1">
    <source>
        <dbReference type="SAM" id="Coils"/>
    </source>
</evidence>
<sequence>MSDFSQQNDLIQRLDNLKDKISQYQEICNNKLREKENQLVTAQNEIAKLSKENSTLKENLGSWQKRIASSIGMIRPDK</sequence>
<dbReference type="RefSeq" id="WP_031578739.1">
    <property type="nucleotide sequence ID" value="NZ_FOXF01000026.1"/>
</dbReference>
<keyword evidence="1" id="KW-0175">Coiled coil</keyword>
<evidence type="ECO:0000313" key="2">
    <source>
        <dbReference type="EMBL" id="SFP46723.1"/>
    </source>
</evidence>
<feature type="coiled-coil region" evidence="1">
    <location>
        <begin position="7"/>
        <end position="66"/>
    </location>
</feature>
<proteinExistence type="predicted"/>
<gene>
    <name evidence="2" type="ORF">SAMN02910344_01464</name>
</gene>
<name>A0A662ZHW2_9GAMM</name>
<protein>
    <recommendedName>
        <fullName evidence="4">Cell division protein ZapB</fullName>
    </recommendedName>
</protein>
<accession>A0A662ZHW2</accession>
<dbReference type="SUPFAM" id="SSF57997">
    <property type="entry name" value="Tropomyosin"/>
    <property type="match status" value="1"/>
</dbReference>
<dbReference type="Proteomes" id="UP000243745">
    <property type="component" value="Unassembled WGS sequence"/>
</dbReference>
<evidence type="ECO:0008006" key="4">
    <source>
        <dbReference type="Google" id="ProtNLM"/>
    </source>
</evidence>
<organism evidence="2 3">
    <name type="scientific">Ruminobacter amylophilus</name>
    <dbReference type="NCBI Taxonomy" id="867"/>
    <lineage>
        <taxon>Bacteria</taxon>
        <taxon>Pseudomonadati</taxon>
        <taxon>Pseudomonadota</taxon>
        <taxon>Gammaproteobacteria</taxon>
        <taxon>Aeromonadales</taxon>
        <taxon>Succinivibrionaceae</taxon>
        <taxon>Ruminobacter</taxon>
    </lineage>
</organism>
<reference evidence="2 3" key="1">
    <citation type="submission" date="2016-10" db="EMBL/GenBank/DDBJ databases">
        <authorList>
            <person name="Varghese N."/>
            <person name="Submissions S."/>
        </authorList>
    </citation>
    <scope>NUCLEOTIDE SEQUENCE [LARGE SCALE GENOMIC DNA]</scope>
    <source>
        <strain evidence="2 3">DSM 1361</strain>
    </source>
</reference>
<dbReference type="AlphaFoldDB" id="A0A662ZHW2"/>